<comment type="caution">
    <text evidence="1">The sequence shown here is derived from an EMBL/GenBank/DDBJ whole genome shotgun (WGS) entry which is preliminary data.</text>
</comment>
<keyword evidence="2" id="KW-1185">Reference proteome</keyword>
<accession>A0A4R7ZTD6</accession>
<evidence type="ECO:0000313" key="1">
    <source>
        <dbReference type="EMBL" id="TDW18750.1"/>
    </source>
</evidence>
<name>A0A4R7ZTD6_9ACTN</name>
<proteinExistence type="predicted"/>
<evidence type="ECO:0000313" key="2">
    <source>
        <dbReference type="Proteomes" id="UP000295447"/>
    </source>
</evidence>
<sequence>MQTDLMTSERAQVIVVDAANVVGSRPDGWWRDRSGAARRLLTKLAVLQQRLQDTTDIVVILEGAARAAVSGPDAPDTGTLRVVLAPGSGDDTIAAVTAESAAQPHSPEVTVVTADRGLRQRTDPTGATAVGPSWLLDQLES</sequence>
<dbReference type="EMBL" id="SODF01000002">
    <property type="protein sequence ID" value="TDW18750.1"/>
    <property type="molecule type" value="Genomic_DNA"/>
</dbReference>
<evidence type="ECO:0008006" key="3">
    <source>
        <dbReference type="Google" id="ProtNLM"/>
    </source>
</evidence>
<protein>
    <recommendedName>
        <fullName evidence="3">YacP-like NYN domain-containing protein</fullName>
    </recommendedName>
</protein>
<organism evidence="1 2">
    <name type="scientific">Kribbella kalugense</name>
    <dbReference type="NCBI Taxonomy" id="2512221"/>
    <lineage>
        <taxon>Bacteria</taxon>
        <taxon>Bacillati</taxon>
        <taxon>Actinomycetota</taxon>
        <taxon>Actinomycetes</taxon>
        <taxon>Propionibacteriales</taxon>
        <taxon>Kribbellaceae</taxon>
        <taxon>Kribbella</taxon>
    </lineage>
</organism>
<reference evidence="1 2" key="1">
    <citation type="submission" date="2019-03" db="EMBL/GenBank/DDBJ databases">
        <title>Genomic Encyclopedia of Type Strains, Phase III (KMG-III): the genomes of soil and plant-associated and newly described type strains.</title>
        <authorList>
            <person name="Whitman W."/>
        </authorList>
    </citation>
    <scope>NUCLEOTIDE SEQUENCE [LARGE SCALE GENOMIC DNA]</scope>
    <source>
        <strain evidence="1 2">VKM Ac-2570</strain>
    </source>
</reference>
<dbReference type="Proteomes" id="UP000295447">
    <property type="component" value="Unassembled WGS sequence"/>
</dbReference>
<dbReference type="AlphaFoldDB" id="A0A4R7ZTD6"/>
<gene>
    <name evidence="1" type="ORF">EV650_5346</name>
</gene>